<feature type="compositionally biased region" description="Basic residues" evidence="1">
    <location>
        <begin position="76"/>
        <end position="85"/>
    </location>
</feature>
<accession>A0A7C8Z3R7</accession>
<dbReference type="EMBL" id="GISG01086771">
    <property type="protein sequence ID" value="MBA4633414.1"/>
    <property type="molecule type" value="Transcribed_RNA"/>
</dbReference>
<dbReference type="AlphaFoldDB" id="A0A7C8Z3R7"/>
<feature type="compositionally biased region" description="Basic and acidic residues" evidence="1">
    <location>
        <begin position="54"/>
        <end position="75"/>
    </location>
</feature>
<sequence>MAWHSEQVLEEKPKLGVCWRIVDPKLRFLSQSRCSADLSKPCLPHTNWGLSANHRSDNEQTVEHQDTLEGDENQRKRGHPGRVFRRPPQSPLSTDPFDPHKLVHKFHLGGCSGEYSNLSAPS</sequence>
<protein>
    <submittedName>
        <fullName evidence="2">Uncharacterized protein</fullName>
    </submittedName>
</protein>
<name>A0A7C8Z3R7_OPUST</name>
<reference evidence="2" key="1">
    <citation type="journal article" date="2013" name="J. Plant Res.">
        <title>Effect of fungi and light on seed germination of three Opuntia species from semiarid lands of central Mexico.</title>
        <authorList>
            <person name="Delgado-Sanchez P."/>
            <person name="Jimenez-Bremont J.F."/>
            <person name="Guerrero-Gonzalez Mde L."/>
            <person name="Flores J."/>
        </authorList>
    </citation>
    <scope>NUCLEOTIDE SEQUENCE</scope>
    <source>
        <tissue evidence="2">Cladode</tissue>
    </source>
</reference>
<reference evidence="2" key="2">
    <citation type="submission" date="2020-07" db="EMBL/GenBank/DDBJ databases">
        <authorList>
            <person name="Vera ALvarez R."/>
            <person name="Arias-Moreno D.M."/>
            <person name="Jimenez-Jacinto V."/>
            <person name="Jimenez-Bremont J.F."/>
            <person name="Swaminathan K."/>
            <person name="Moose S.P."/>
            <person name="Guerrero-Gonzalez M.L."/>
            <person name="Marino-Ramirez L."/>
            <person name="Landsman D."/>
            <person name="Rodriguez-Kessler M."/>
            <person name="Delgado-Sanchez P."/>
        </authorList>
    </citation>
    <scope>NUCLEOTIDE SEQUENCE</scope>
    <source>
        <tissue evidence="2">Cladode</tissue>
    </source>
</reference>
<organism evidence="2">
    <name type="scientific">Opuntia streptacantha</name>
    <name type="common">Prickly pear cactus</name>
    <name type="synonym">Opuntia cardona</name>
    <dbReference type="NCBI Taxonomy" id="393608"/>
    <lineage>
        <taxon>Eukaryota</taxon>
        <taxon>Viridiplantae</taxon>
        <taxon>Streptophyta</taxon>
        <taxon>Embryophyta</taxon>
        <taxon>Tracheophyta</taxon>
        <taxon>Spermatophyta</taxon>
        <taxon>Magnoliopsida</taxon>
        <taxon>eudicotyledons</taxon>
        <taxon>Gunneridae</taxon>
        <taxon>Pentapetalae</taxon>
        <taxon>Caryophyllales</taxon>
        <taxon>Cactineae</taxon>
        <taxon>Cactaceae</taxon>
        <taxon>Opuntioideae</taxon>
        <taxon>Opuntia</taxon>
    </lineage>
</organism>
<evidence type="ECO:0000256" key="1">
    <source>
        <dbReference type="SAM" id="MobiDB-lite"/>
    </source>
</evidence>
<proteinExistence type="predicted"/>
<feature type="region of interest" description="Disordered" evidence="1">
    <location>
        <begin position="48"/>
        <end position="99"/>
    </location>
</feature>
<evidence type="ECO:0000313" key="2">
    <source>
        <dbReference type="EMBL" id="MBA4633414.1"/>
    </source>
</evidence>